<dbReference type="EMBL" id="JABRWJ010000006">
    <property type="protein sequence ID" value="NRF69551.1"/>
    <property type="molecule type" value="Genomic_DNA"/>
</dbReference>
<dbReference type="InterPro" id="IPR036942">
    <property type="entry name" value="Beta-barrel_TonB_sf"/>
</dbReference>
<evidence type="ECO:0000256" key="5">
    <source>
        <dbReference type="ARBA" id="ARBA00022692"/>
    </source>
</evidence>
<dbReference type="Pfam" id="PF00593">
    <property type="entry name" value="TonB_dep_Rec_b-barrel"/>
    <property type="match status" value="1"/>
</dbReference>
<keyword evidence="4 11" id="KW-1134">Transmembrane beta strand</keyword>
<accession>A0ABX2ELX2</accession>
<comment type="subcellular location">
    <subcellularLocation>
        <location evidence="1 11">Cell outer membrane</location>
        <topology evidence="1 11">Multi-pass membrane protein</topology>
    </subcellularLocation>
</comment>
<evidence type="ECO:0000256" key="6">
    <source>
        <dbReference type="ARBA" id="ARBA00022729"/>
    </source>
</evidence>
<evidence type="ECO:0000256" key="1">
    <source>
        <dbReference type="ARBA" id="ARBA00004571"/>
    </source>
</evidence>
<evidence type="ECO:0000256" key="11">
    <source>
        <dbReference type="PROSITE-ProRule" id="PRU01360"/>
    </source>
</evidence>
<dbReference type="InterPro" id="IPR012910">
    <property type="entry name" value="Plug_dom"/>
</dbReference>
<evidence type="ECO:0000256" key="14">
    <source>
        <dbReference type="SAM" id="SignalP"/>
    </source>
</evidence>
<evidence type="ECO:0000313" key="17">
    <source>
        <dbReference type="EMBL" id="NRF69551.1"/>
    </source>
</evidence>
<feature type="region of interest" description="Disordered" evidence="13">
    <location>
        <begin position="339"/>
        <end position="362"/>
    </location>
</feature>
<proteinExistence type="inferred from homology"/>
<sequence length="745" mass="82025">MPLLRLLAAVLGAGVARVALAQTPAAPAPAASAASAPAARTQQVEVIGNTGADSNADRRRSTASRIVYGREEIDRMGDATLGEVLKRLPGVTLGGPPGRGGQIRMRGMGGGYTQILIDGQRMPFGFSLDSIAPEQIERIEIMRAPVAEHGARAIAGTINVIMREDFKRQANDVKLSGGFEHDRPQGGVNWIYSGQNDKLGYNLTATAFRNQQGSDSRGVTRRFDAAGQHVLEELGQQRSRDRRQGVFMTSRLQFRLAPGESLDLQPFLSLMNSRGSDDGTLQQTLASGQLPSGVDPLPYTRAHADSSGRNRMARLNGTWMKPTGSGGRLQLRFGSMLATNQSRSRRQEFDDADGRDHLREDDSAQRDLSIDLNGKYSQLLAERHSVSAGWELQRGERRDRRRTERDGVALFPEYGDNLEARTLRLAGYVQDEWDWSKTFSFYAGLRWEGIETRSDSALDQLRNRSSVLTPLLHMVWKLPDAPRDQIRLGLTRSYRAPNTSDLLARPQPTLRPNSETNPDRAGNPALKPELAWGLDLGLEHYLDAGGIVSANVFMRRIDNLIRRVTSLEPAGDPARQRFVSRPQNIGGALSAGLELEGKARASDLWATELPLSLRGNLSLLWSRVDGVRGPNNRLDQQPRFTANVGFDLPLRGSPLTVGGNLNYTPGFEIQQLDERAYRQGRKRVLDGYALWRFNPSASARLSVSNAAPLDFETGSTVLLDAGGWQTQDSVGRSYATVTLRAELRF</sequence>
<dbReference type="Gene3D" id="2.170.130.10">
    <property type="entry name" value="TonB-dependent receptor, plug domain"/>
    <property type="match status" value="1"/>
</dbReference>
<evidence type="ECO:0000256" key="2">
    <source>
        <dbReference type="ARBA" id="ARBA00009810"/>
    </source>
</evidence>
<comment type="caution">
    <text evidence="17">The sequence shown here is derived from an EMBL/GenBank/DDBJ whole genome shotgun (WGS) entry which is preliminary data.</text>
</comment>
<dbReference type="Pfam" id="PF07715">
    <property type="entry name" value="Plug"/>
    <property type="match status" value="1"/>
</dbReference>
<feature type="domain" description="TonB-dependent receptor plug" evidence="16">
    <location>
        <begin position="58"/>
        <end position="157"/>
    </location>
</feature>
<dbReference type="SUPFAM" id="SSF56935">
    <property type="entry name" value="Porins"/>
    <property type="match status" value="1"/>
</dbReference>
<keyword evidence="8 11" id="KW-0472">Membrane</keyword>
<keyword evidence="10 11" id="KW-0998">Cell outer membrane</keyword>
<dbReference type="PANTHER" id="PTHR30069:SF29">
    <property type="entry name" value="HEMOGLOBIN AND HEMOGLOBIN-HAPTOGLOBIN-BINDING PROTEIN 1-RELATED"/>
    <property type="match status" value="1"/>
</dbReference>
<dbReference type="CDD" id="cd01347">
    <property type="entry name" value="ligand_gated_channel"/>
    <property type="match status" value="1"/>
</dbReference>
<comment type="similarity">
    <text evidence="2 11 12">Belongs to the TonB-dependent receptor family.</text>
</comment>
<evidence type="ECO:0000256" key="10">
    <source>
        <dbReference type="ARBA" id="ARBA00023237"/>
    </source>
</evidence>
<feature type="domain" description="TonB-dependent receptor-like beta-barrel" evidence="15">
    <location>
        <begin position="289"/>
        <end position="705"/>
    </location>
</feature>
<protein>
    <submittedName>
        <fullName evidence="17">TonB-dependent receptor</fullName>
    </submittedName>
</protein>
<keyword evidence="9 17" id="KW-0675">Receptor</keyword>
<keyword evidence="7 12" id="KW-0798">TonB box</keyword>
<evidence type="ECO:0000259" key="15">
    <source>
        <dbReference type="Pfam" id="PF00593"/>
    </source>
</evidence>
<evidence type="ECO:0000313" key="18">
    <source>
        <dbReference type="Proteomes" id="UP000737171"/>
    </source>
</evidence>
<evidence type="ECO:0000256" key="3">
    <source>
        <dbReference type="ARBA" id="ARBA00022448"/>
    </source>
</evidence>
<dbReference type="Proteomes" id="UP000737171">
    <property type="component" value="Unassembled WGS sequence"/>
</dbReference>
<dbReference type="RefSeq" id="WP_173126633.1">
    <property type="nucleotide sequence ID" value="NZ_JABRWJ010000006.1"/>
</dbReference>
<evidence type="ECO:0000259" key="16">
    <source>
        <dbReference type="Pfam" id="PF07715"/>
    </source>
</evidence>
<feature type="region of interest" description="Disordered" evidence="13">
    <location>
        <begin position="497"/>
        <end position="524"/>
    </location>
</feature>
<evidence type="ECO:0000256" key="13">
    <source>
        <dbReference type="SAM" id="MobiDB-lite"/>
    </source>
</evidence>
<evidence type="ECO:0000256" key="9">
    <source>
        <dbReference type="ARBA" id="ARBA00023170"/>
    </source>
</evidence>
<feature type="chain" id="PRO_5045225075" evidence="14">
    <location>
        <begin position="22"/>
        <end position="745"/>
    </location>
</feature>
<keyword evidence="6 14" id="KW-0732">Signal</keyword>
<dbReference type="InterPro" id="IPR039426">
    <property type="entry name" value="TonB-dep_rcpt-like"/>
</dbReference>
<keyword evidence="18" id="KW-1185">Reference proteome</keyword>
<evidence type="ECO:0000256" key="8">
    <source>
        <dbReference type="ARBA" id="ARBA00023136"/>
    </source>
</evidence>
<keyword evidence="5 11" id="KW-0812">Transmembrane</keyword>
<evidence type="ECO:0000256" key="4">
    <source>
        <dbReference type="ARBA" id="ARBA00022452"/>
    </source>
</evidence>
<reference evidence="17 18" key="1">
    <citation type="submission" date="2020-05" db="EMBL/GenBank/DDBJ databases">
        <title>Aquincola sp. isolate from soil.</title>
        <authorList>
            <person name="Han J."/>
            <person name="Kim D.-U."/>
        </authorList>
    </citation>
    <scope>NUCLEOTIDE SEQUENCE [LARGE SCALE GENOMIC DNA]</scope>
    <source>
        <strain evidence="17 18">S2</strain>
    </source>
</reference>
<gene>
    <name evidence="17" type="ORF">HLB44_21340</name>
</gene>
<dbReference type="PROSITE" id="PS52016">
    <property type="entry name" value="TONB_DEPENDENT_REC_3"/>
    <property type="match status" value="1"/>
</dbReference>
<dbReference type="PANTHER" id="PTHR30069">
    <property type="entry name" value="TONB-DEPENDENT OUTER MEMBRANE RECEPTOR"/>
    <property type="match status" value="1"/>
</dbReference>
<feature type="compositionally biased region" description="Basic and acidic residues" evidence="13">
    <location>
        <begin position="345"/>
        <end position="362"/>
    </location>
</feature>
<feature type="signal peptide" evidence="14">
    <location>
        <begin position="1"/>
        <end position="21"/>
    </location>
</feature>
<name>A0ABX2ELX2_9BURK</name>
<organism evidence="17 18">
    <name type="scientific">Pseudaquabacterium terrae</name>
    <dbReference type="NCBI Taxonomy" id="2732868"/>
    <lineage>
        <taxon>Bacteria</taxon>
        <taxon>Pseudomonadati</taxon>
        <taxon>Pseudomonadota</taxon>
        <taxon>Betaproteobacteria</taxon>
        <taxon>Burkholderiales</taxon>
        <taxon>Sphaerotilaceae</taxon>
        <taxon>Pseudaquabacterium</taxon>
    </lineage>
</organism>
<dbReference type="InterPro" id="IPR000531">
    <property type="entry name" value="Beta-barrel_TonB"/>
</dbReference>
<evidence type="ECO:0000256" key="7">
    <source>
        <dbReference type="ARBA" id="ARBA00023077"/>
    </source>
</evidence>
<dbReference type="Gene3D" id="2.40.170.20">
    <property type="entry name" value="TonB-dependent receptor, beta-barrel domain"/>
    <property type="match status" value="1"/>
</dbReference>
<dbReference type="InterPro" id="IPR037066">
    <property type="entry name" value="Plug_dom_sf"/>
</dbReference>
<keyword evidence="3 11" id="KW-0813">Transport</keyword>
<evidence type="ECO:0000256" key="12">
    <source>
        <dbReference type="RuleBase" id="RU003357"/>
    </source>
</evidence>